<gene>
    <name evidence="2" type="ORF">DPMN_107345</name>
</gene>
<evidence type="ECO:0000256" key="1">
    <source>
        <dbReference type="SAM" id="MobiDB-lite"/>
    </source>
</evidence>
<feature type="compositionally biased region" description="Polar residues" evidence="1">
    <location>
        <begin position="1"/>
        <end position="15"/>
    </location>
</feature>
<protein>
    <submittedName>
        <fullName evidence="2">Uncharacterized protein</fullName>
    </submittedName>
</protein>
<comment type="caution">
    <text evidence="2">The sequence shown here is derived from an EMBL/GenBank/DDBJ whole genome shotgun (WGS) entry which is preliminary data.</text>
</comment>
<dbReference type="AlphaFoldDB" id="A0A9D4K700"/>
<keyword evidence="3" id="KW-1185">Reference proteome</keyword>
<dbReference type="EMBL" id="JAIWYP010000004">
    <property type="protein sequence ID" value="KAH3834027.1"/>
    <property type="molecule type" value="Genomic_DNA"/>
</dbReference>
<dbReference type="Proteomes" id="UP000828390">
    <property type="component" value="Unassembled WGS sequence"/>
</dbReference>
<organism evidence="2 3">
    <name type="scientific">Dreissena polymorpha</name>
    <name type="common">Zebra mussel</name>
    <name type="synonym">Mytilus polymorpha</name>
    <dbReference type="NCBI Taxonomy" id="45954"/>
    <lineage>
        <taxon>Eukaryota</taxon>
        <taxon>Metazoa</taxon>
        <taxon>Spiralia</taxon>
        <taxon>Lophotrochozoa</taxon>
        <taxon>Mollusca</taxon>
        <taxon>Bivalvia</taxon>
        <taxon>Autobranchia</taxon>
        <taxon>Heteroconchia</taxon>
        <taxon>Euheterodonta</taxon>
        <taxon>Imparidentia</taxon>
        <taxon>Neoheterodontei</taxon>
        <taxon>Myida</taxon>
        <taxon>Dreissenoidea</taxon>
        <taxon>Dreissenidae</taxon>
        <taxon>Dreissena</taxon>
    </lineage>
</organism>
<proteinExistence type="predicted"/>
<accession>A0A9D4K700</accession>
<evidence type="ECO:0000313" key="2">
    <source>
        <dbReference type="EMBL" id="KAH3834027.1"/>
    </source>
</evidence>
<name>A0A9D4K700_DREPO</name>
<evidence type="ECO:0000313" key="3">
    <source>
        <dbReference type="Proteomes" id="UP000828390"/>
    </source>
</evidence>
<feature type="region of interest" description="Disordered" evidence="1">
    <location>
        <begin position="1"/>
        <end position="21"/>
    </location>
</feature>
<reference evidence="2" key="1">
    <citation type="journal article" date="2019" name="bioRxiv">
        <title>The Genome of the Zebra Mussel, Dreissena polymorpha: A Resource for Invasive Species Research.</title>
        <authorList>
            <person name="McCartney M.A."/>
            <person name="Auch B."/>
            <person name="Kono T."/>
            <person name="Mallez S."/>
            <person name="Zhang Y."/>
            <person name="Obille A."/>
            <person name="Becker A."/>
            <person name="Abrahante J.E."/>
            <person name="Garbe J."/>
            <person name="Badalamenti J.P."/>
            <person name="Herman A."/>
            <person name="Mangelson H."/>
            <person name="Liachko I."/>
            <person name="Sullivan S."/>
            <person name="Sone E.D."/>
            <person name="Koren S."/>
            <person name="Silverstein K.A.T."/>
            <person name="Beckman K.B."/>
            <person name="Gohl D.M."/>
        </authorList>
    </citation>
    <scope>NUCLEOTIDE SEQUENCE</scope>
    <source>
        <strain evidence="2">Duluth1</strain>
        <tissue evidence="2">Whole animal</tissue>
    </source>
</reference>
<reference evidence="2" key="2">
    <citation type="submission" date="2020-11" db="EMBL/GenBank/DDBJ databases">
        <authorList>
            <person name="McCartney M.A."/>
            <person name="Auch B."/>
            <person name="Kono T."/>
            <person name="Mallez S."/>
            <person name="Becker A."/>
            <person name="Gohl D.M."/>
            <person name="Silverstein K.A.T."/>
            <person name="Koren S."/>
            <person name="Bechman K.B."/>
            <person name="Herman A."/>
            <person name="Abrahante J.E."/>
            <person name="Garbe J."/>
        </authorList>
    </citation>
    <scope>NUCLEOTIDE SEQUENCE</scope>
    <source>
        <strain evidence="2">Duluth1</strain>
        <tissue evidence="2">Whole animal</tissue>
    </source>
</reference>
<sequence length="72" mass="8423">MVGENLTNNNPNITDLSDENRPTKLAEIYSEMYDNEWTDAFEELEKQGSKELNIISDLLKILQVRKFAFKRT</sequence>